<dbReference type="OrthoDB" id="1788105at2"/>
<evidence type="ECO:0000313" key="1">
    <source>
        <dbReference type="EMBL" id="SMC44031.1"/>
    </source>
</evidence>
<sequence length="93" mass="11171">MPKNTATEFMMTFVQSYLKGERSRLDFNLDFNHYLIKHYAKMERENRDLAECFNFYLAEEGFDQTEGLSNDQHKKLIQKQLNEFKSALRDGFF</sequence>
<dbReference type="STRING" id="112901.SAMN04488500_10335"/>
<evidence type="ECO:0008006" key="3">
    <source>
        <dbReference type="Google" id="ProtNLM"/>
    </source>
</evidence>
<evidence type="ECO:0000313" key="2">
    <source>
        <dbReference type="Proteomes" id="UP000192738"/>
    </source>
</evidence>
<dbReference type="RefSeq" id="WP_084574395.1">
    <property type="nucleotide sequence ID" value="NZ_CP155572.1"/>
</dbReference>
<protein>
    <recommendedName>
        <fullName evidence="3">Self-protective colicin-like immunity</fullName>
    </recommendedName>
</protein>
<dbReference type="AlphaFoldDB" id="A0A1W1Z7C1"/>
<gene>
    <name evidence="1" type="ORF">SAMN04488500_10335</name>
</gene>
<proteinExistence type="predicted"/>
<reference evidence="1 2" key="1">
    <citation type="submission" date="2017-04" db="EMBL/GenBank/DDBJ databases">
        <authorList>
            <person name="Afonso C.L."/>
            <person name="Miller P.J."/>
            <person name="Scott M.A."/>
            <person name="Spackman E."/>
            <person name="Goraichik I."/>
            <person name="Dimitrov K.M."/>
            <person name="Suarez D.L."/>
            <person name="Swayne D.E."/>
        </authorList>
    </citation>
    <scope>NUCLEOTIDE SEQUENCE [LARGE SCALE GENOMIC DNA]</scope>
    <source>
        <strain evidence="1 2">DSM 5090</strain>
    </source>
</reference>
<dbReference type="EMBL" id="FWXI01000003">
    <property type="protein sequence ID" value="SMC44031.1"/>
    <property type="molecule type" value="Genomic_DNA"/>
</dbReference>
<name>A0A1W1Z7C1_9FIRM</name>
<accession>A0A1W1Z7C1</accession>
<keyword evidence="2" id="KW-1185">Reference proteome</keyword>
<dbReference type="Proteomes" id="UP000192738">
    <property type="component" value="Unassembled WGS sequence"/>
</dbReference>
<organism evidence="1 2">
    <name type="scientific">Sporomusa malonica</name>
    <dbReference type="NCBI Taxonomy" id="112901"/>
    <lineage>
        <taxon>Bacteria</taxon>
        <taxon>Bacillati</taxon>
        <taxon>Bacillota</taxon>
        <taxon>Negativicutes</taxon>
        <taxon>Selenomonadales</taxon>
        <taxon>Sporomusaceae</taxon>
        <taxon>Sporomusa</taxon>
    </lineage>
</organism>